<protein>
    <recommendedName>
        <fullName evidence="3">DUF4235 domain-containing protein</fullName>
    </recommendedName>
</protein>
<name>A0A7W8QKP3_9ACTN</name>
<reference evidence="1 2" key="1">
    <citation type="submission" date="2020-08" db="EMBL/GenBank/DDBJ databases">
        <title>Sequencing the genomes of 1000 actinobacteria strains.</title>
        <authorList>
            <person name="Klenk H.-P."/>
        </authorList>
    </citation>
    <scope>NUCLEOTIDE SEQUENCE [LARGE SCALE GENOMIC DNA]</scope>
    <source>
        <strain evidence="1 2">DSM 44551</strain>
    </source>
</reference>
<proteinExistence type="predicted"/>
<sequence>MAKKDGDLTAAIVGGVAALAAGYVARKALTFAWTQTTGKEPPTDPESLEVGLGEALGWAVLTGVGMEVARVLAVRAAHRRLLPAHRGNAPILEEG</sequence>
<evidence type="ECO:0000313" key="1">
    <source>
        <dbReference type="EMBL" id="MBB5431759.1"/>
    </source>
</evidence>
<keyword evidence="2" id="KW-1185">Reference proteome</keyword>
<dbReference type="EMBL" id="JACHDB010000001">
    <property type="protein sequence ID" value="MBB5431759.1"/>
    <property type="molecule type" value="Genomic_DNA"/>
</dbReference>
<dbReference type="Pfam" id="PF14019">
    <property type="entry name" value="DUF4235"/>
    <property type="match status" value="1"/>
</dbReference>
<dbReference type="AlphaFoldDB" id="A0A7W8QKP3"/>
<dbReference type="InterPro" id="IPR025329">
    <property type="entry name" value="DUF4235"/>
</dbReference>
<accession>A0A7W8QKP3</accession>
<evidence type="ECO:0000313" key="2">
    <source>
        <dbReference type="Proteomes" id="UP000572635"/>
    </source>
</evidence>
<organism evidence="1 2">
    <name type="scientific">Nocardiopsis composta</name>
    <dbReference type="NCBI Taxonomy" id="157465"/>
    <lineage>
        <taxon>Bacteria</taxon>
        <taxon>Bacillati</taxon>
        <taxon>Actinomycetota</taxon>
        <taxon>Actinomycetes</taxon>
        <taxon>Streptosporangiales</taxon>
        <taxon>Nocardiopsidaceae</taxon>
        <taxon>Nocardiopsis</taxon>
    </lineage>
</organism>
<dbReference type="Proteomes" id="UP000572635">
    <property type="component" value="Unassembled WGS sequence"/>
</dbReference>
<dbReference type="RefSeq" id="WP_184391423.1">
    <property type="nucleotide sequence ID" value="NZ_BAAAJD010000099.1"/>
</dbReference>
<comment type="caution">
    <text evidence="1">The sequence shown here is derived from an EMBL/GenBank/DDBJ whole genome shotgun (WGS) entry which is preliminary data.</text>
</comment>
<evidence type="ECO:0008006" key="3">
    <source>
        <dbReference type="Google" id="ProtNLM"/>
    </source>
</evidence>
<gene>
    <name evidence="1" type="ORF">HDA36_001843</name>
</gene>